<dbReference type="OrthoDB" id="3139566at2759"/>
<comment type="caution">
    <text evidence="1">The sequence shown here is derived from an EMBL/GenBank/DDBJ whole genome shotgun (WGS) entry which is preliminary data.</text>
</comment>
<dbReference type="SUPFAM" id="SSF52047">
    <property type="entry name" value="RNI-like"/>
    <property type="match status" value="1"/>
</dbReference>
<gene>
    <name evidence="1" type="ORF">MVEN_02222900</name>
</gene>
<dbReference type="Proteomes" id="UP000620124">
    <property type="component" value="Unassembled WGS sequence"/>
</dbReference>
<dbReference type="EMBL" id="JACAZI010000024">
    <property type="protein sequence ID" value="KAF7335678.1"/>
    <property type="molecule type" value="Genomic_DNA"/>
</dbReference>
<accession>A0A8H6X762</accession>
<evidence type="ECO:0000313" key="1">
    <source>
        <dbReference type="EMBL" id="KAF7335678.1"/>
    </source>
</evidence>
<name>A0A8H6X762_9AGAR</name>
<reference evidence="1" key="1">
    <citation type="submission" date="2020-05" db="EMBL/GenBank/DDBJ databases">
        <title>Mycena genomes resolve the evolution of fungal bioluminescence.</title>
        <authorList>
            <person name="Tsai I.J."/>
        </authorList>
    </citation>
    <scope>NUCLEOTIDE SEQUENCE</scope>
    <source>
        <strain evidence="1">CCC161011</strain>
    </source>
</reference>
<protein>
    <submittedName>
        <fullName evidence="1">F-box domain-containing protein</fullName>
    </submittedName>
</protein>
<dbReference type="Gene3D" id="1.20.1280.50">
    <property type="match status" value="1"/>
</dbReference>
<organism evidence="1 2">
    <name type="scientific">Mycena venus</name>
    <dbReference type="NCBI Taxonomy" id="2733690"/>
    <lineage>
        <taxon>Eukaryota</taxon>
        <taxon>Fungi</taxon>
        <taxon>Dikarya</taxon>
        <taxon>Basidiomycota</taxon>
        <taxon>Agaricomycotina</taxon>
        <taxon>Agaricomycetes</taxon>
        <taxon>Agaricomycetidae</taxon>
        <taxon>Agaricales</taxon>
        <taxon>Marasmiineae</taxon>
        <taxon>Mycenaceae</taxon>
        <taxon>Mycena</taxon>
    </lineage>
</organism>
<keyword evidence="2" id="KW-1185">Reference proteome</keyword>
<evidence type="ECO:0000313" key="2">
    <source>
        <dbReference type="Proteomes" id="UP000620124"/>
    </source>
</evidence>
<proteinExistence type="predicted"/>
<sequence>MLRALETDRARLTVLKAQILDLERSALRAEKTLLQNRIDSYKYPVLTLPNEIVSEIFVHFLPPYPLPPPFSGLLSPNILAAICRQWRETALATPALWRAIDMSFSQSIKYLEQQAQATEMWLSRSQCCPLSIHITGDASRSPAAFGAIVAHRSRWEYLELDPGQFPLPAFEGSMPLLRHLDVHLPEACRTVNLNVYTPLLRTAVLRNYALTHVVLPWAQLTALTLSTVYPYECPPILQQTSNLVHCVLGFVIEEDGDQDASGLPEVELPFLESLVMKNPDGQCITGYLNTLMVPALRSLKVSERFLGRSPIDALIYLISKSACKLQDLHITGKISVAMHDYRRAFPSVSKLSLHGWKFDEENFKESISEVDDLGES</sequence>
<dbReference type="AlphaFoldDB" id="A0A8H6X762"/>